<accession>A0A8T2IR59</accession>
<name>A0A8T2IR59_9PIPI</name>
<keyword evidence="3" id="KW-0131">Cell cycle</keyword>
<evidence type="ECO:0000259" key="5">
    <source>
        <dbReference type="Pfam" id="PF15063"/>
    </source>
</evidence>
<dbReference type="InterPro" id="IPR039579">
    <property type="entry name" value="AVPI1"/>
</dbReference>
<sequence length="202" mass="22405">MNLILTVLSSVYPFKRACLEGMPSYFCREFSEGIMGTPASVVSSPSAPWQGPKPRSRKKASANIFKDIDLLQIQTLFQASGDKCAEERARIICEYAEDKHIAEALKRLRRKKKGKRLHRPTSKSNSDRIGTLSVQHFSELCISEGGPRESAGTEDNSEQQNSAAQEPQPCGKKVAAAPNTGKSKLRKGTQGRLSDYLHRIKR</sequence>
<evidence type="ECO:0000313" key="6">
    <source>
        <dbReference type="EMBL" id="KAG8435439.1"/>
    </source>
</evidence>
<evidence type="ECO:0000313" key="7">
    <source>
        <dbReference type="Proteomes" id="UP000812440"/>
    </source>
</evidence>
<dbReference type="AlphaFoldDB" id="A0A8T2IR59"/>
<proteinExistence type="predicted"/>
<dbReference type="EMBL" id="JAACNH010000008">
    <property type="protein sequence ID" value="KAG8435439.1"/>
    <property type="molecule type" value="Genomic_DNA"/>
</dbReference>
<feature type="compositionally biased region" description="Basic residues" evidence="4">
    <location>
        <begin position="109"/>
        <end position="121"/>
    </location>
</feature>
<gene>
    <name evidence="6" type="ORF">GDO86_013393</name>
</gene>
<evidence type="ECO:0000256" key="2">
    <source>
        <dbReference type="ARBA" id="ARBA00020697"/>
    </source>
</evidence>
<organism evidence="6 7">
    <name type="scientific">Hymenochirus boettgeri</name>
    <name type="common">Congo dwarf clawed frog</name>
    <dbReference type="NCBI Taxonomy" id="247094"/>
    <lineage>
        <taxon>Eukaryota</taxon>
        <taxon>Metazoa</taxon>
        <taxon>Chordata</taxon>
        <taxon>Craniata</taxon>
        <taxon>Vertebrata</taxon>
        <taxon>Euteleostomi</taxon>
        <taxon>Amphibia</taxon>
        <taxon>Batrachia</taxon>
        <taxon>Anura</taxon>
        <taxon>Pipoidea</taxon>
        <taxon>Pipidae</taxon>
        <taxon>Pipinae</taxon>
        <taxon>Hymenochirus</taxon>
    </lineage>
</organism>
<evidence type="ECO:0000256" key="4">
    <source>
        <dbReference type="SAM" id="MobiDB-lite"/>
    </source>
</evidence>
<comment type="function">
    <text evidence="1">May be involved in MAP kinase activation, epithelial sodium channel (ENaC) down-regulation and cell cycling.</text>
</comment>
<feature type="domain" description="Arginine vasopressin-induced protein 1/transcriptional and immune response regulator" evidence="5">
    <location>
        <begin position="35"/>
        <end position="109"/>
    </location>
</feature>
<feature type="region of interest" description="Disordered" evidence="4">
    <location>
        <begin position="143"/>
        <end position="202"/>
    </location>
</feature>
<dbReference type="Pfam" id="PF15063">
    <property type="entry name" value="TC1"/>
    <property type="match status" value="1"/>
</dbReference>
<evidence type="ECO:0000256" key="1">
    <source>
        <dbReference type="ARBA" id="ARBA00002403"/>
    </source>
</evidence>
<dbReference type="PANTHER" id="PTHR14350">
    <property type="entry name" value="ARGININE VASOPRESSIN-INDUCED PROTEIN 1"/>
    <property type="match status" value="1"/>
</dbReference>
<dbReference type="OrthoDB" id="9906905at2759"/>
<reference evidence="6" key="1">
    <citation type="thesis" date="2020" institute="ProQuest LLC" country="789 East Eisenhower Parkway, Ann Arbor, MI, USA">
        <title>Comparative Genomics and Chromosome Evolution.</title>
        <authorList>
            <person name="Mudd A.B."/>
        </authorList>
    </citation>
    <scope>NUCLEOTIDE SEQUENCE</scope>
    <source>
        <strain evidence="6">Female2</strain>
        <tissue evidence="6">Blood</tissue>
    </source>
</reference>
<keyword evidence="7" id="KW-1185">Reference proteome</keyword>
<dbReference type="InterPro" id="IPR020282">
    <property type="entry name" value="Avpi1/C8orf4_dom"/>
</dbReference>
<comment type="caution">
    <text evidence="6">The sequence shown here is derived from an EMBL/GenBank/DDBJ whole genome shotgun (WGS) entry which is preliminary data.</text>
</comment>
<evidence type="ECO:0000256" key="3">
    <source>
        <dbReference type="ARBA" id="ARBA00023306"/>
    </source>
</evidence>
<feature type="region of interest" description="Disordered" evidence="4">
    <location>
        <begin position="109"/>
        <end position="129"/>
    </location>
</feature>
<dbReference type="Proteomes" id="UP000812440">
    <property type="component" value="Chromosome 7"/>
</dbReference>
<protein>
    <recommendedName>
        <fullName evidence="2">Arginine vasopressin-induced protein 1</fullName>
    </recommendedName>
</protein>